<comment type="caution">
    <text evidence="2">The sequence shown here is derived from an EMBL/GenBank/DDBJ whole genome shotgun (WGS) entry which is preliminary data.</text>
</comment>
<evidence type="ECO:0000256" key="1">
    <source>
        <dbReference type="SAM" id="MobiDB-lite"/>
    </source>
</evidence>
<reference evidence="2" key="1">
    <citation type="submission" date="2021-07" db="EMBL/GenBank/DDBJ databases">
        <authorList>
            <person name="Durling M."/>
        </authorList>
    </citation>
    <scope>NUCLEOTIDE SEQUENCE</scope>
</reference>
<protein>
    <submittedName>
        <fullName evidence="2">Uncharacterized protein</fullName>
    </submittedName>
</protein>
<keyword evidence="3" id="KW-1185">Reference proteome</keyword>
<gene>
    <name evidence="2" type="ORF">HYFRA_00009715</name>
</gene>
<dbReference type="OrthoDB" id="5402392at2759"/>
<dbReference type="EMBL" id="CAJVRL010000046">
    <property type="protein sequence ID" value="CAG8952609.1"/>
    <property type="molecule type" value="Genomic_DNA"/>
</dbReference>
<sequence>MKKKSGSSLGNHEGWEIRKGVVQYVIEINVGSGSPPESSLVNITGRVGASITRLTRWQPPKSQHQSQHQSQRTKTLTPPIRKQQGGSGAASHYTMQESLSLPDPIRKLQKSLDPYVKQRGDAAQIRRILASHLNSTLHPQEPGSLPQPLSLVDSSCSLDSTTHGLKGAQKEYVRCARANLKARRDYAQASIEHQEKQNTNKIVVEQDAEDPISDFLHLVKQQQKHDVLCISQDYINMLNKKPAAMSQHLDPQDVLKHLDSLPHVPSEVFQAPGTKSNSEGGDLSALLDRLEKSVLRAKLLLKREQKLLAKFRASNESPSASESSKLQALATARNELINWIETELARAGDSPDSEDEHYSPSPGVELGRGFMDSQLLLISKQYARYAKVRQSLVNATTCDLDVNVGGFAEEATLSEQFEPKSIHSTSHISHPYFEELVSISNQQKATSQQKSHLAITLAKLTKEASQALDRLTDESHLLQAHPFTDKAAQRRGRESSASFAEEISNHEKPDSSTRARGWTYASDSAATLAKMATLEKLEEGSTLIDSTRQSFLDLQHLIGSQPMDEGGREGTRHDIWAHINGTLGAI</sequence>
<dbReference type="Proteomes" id="UP000696280">
    <property type="component" value="Unassembled WGS sequence"/>
</dbReference>
<feature type="region of interest" description="Disordered" evidence="1">
    <location>
        <begin position="479"/>
        <end position="517"/>
    </location>
</feature>
<organism evidence="2 3">
    <name type="scientific">Hymenoscyphus fraxineus</name>
    <dbReference type="NCBI Taxonomy" id="746836"/>
    <lineage>
        <taxon>Eukaryota</taxon>
        <taxon>Fungi</taxon>
        <taxon>Dikarya</taxon>
        <taxon>Ascomycota</taxon>
        <taxon>Pezizomycotina</taxon>
        <taxon>Leotiomycetes</taxon>
        <taxon>Helotiales</taxon>
        <taxon>Helotiaceae</taxon>
        <taxon>Hymenoscyphus</taxon>
    </lineage>
</organism>
<feature type="region of interest" description="Disordered" evidence="1">
    <location>
        <begin position="345"/>
        <end position="364"/>
    </location>
</feature>
<feature type="compositionally biased region" description="Basic and acidic residues" evidence="1">
    <location>
        <begin position="503"/>
        <end position="513"/>
    </location>
</feature>
<accession>A0A9N9PH48</accession>
<evidence type="ECO:0000313" key="2">
    <source>
        <dbReference type="EMBL" id="CAG8952609.1"/>
    </source>
</evidence>
<evidence type="ECO:0000313" key="3">
    <source>
        <dbReference type="Proteomes" id="UP000696280"/>
    </source>
</evidence>
<dbReference type="AlphaFoldDB" id="A0A9N9PH48"/>
<proteinExistence type="predicted"/>
<feature type="compositionally biased region" description="Basic and acidic residues" evidence="1">
    <location>
        <begin position="483"/>
        <end position="494"/>
    </location>
</feature>
<name>A0A9N9PH48_9HELO</name>
<feature type="region of interest" description="Disordered" evidence="1">
    <location>
        <begin position="56"/>
        <end position="92"/>
    </location>
</feature>